<dbReference type="EMBL" id="LKCN02000014">
    <property type="protein sequence ID" value="RCI09886.1"/>
    <property type="molecule type" value="Genomic_DNA"/>
</dbReference>
<sequence>MSLMERVFLPQRQLMNLFFIKVILILTLLSHKWPLLTASAALYRRLAVSRFLSIIASHRNFVRLSRLPRPCLPSTTLGGSLSLLLRLENYFSGALEVSNDHWIVRIVRQAVSVRVVVRCARLPNHRCILASNSRTHINVDEVNYKIVVGVRRAVERMNLSFFEDDVDAEFGKNVLQCRKRL</sequence>
<dbReference type="Proteomes" id="UP000253664">
    <property type="component" value="Unassembled WGS sequence"/>
</dbReference>
<dbReference type="AlphaFoldDB" id="A0A367L626"/>
<evidence type="ECO:0000313" key="2">
    <source>
        <dbReference type="Proteomes" id="UP000253664"/>
    </source>
</evidence>
<proteinExistence type="predicted"/>
<evidence type="ECO:0000313" key="1">
    <source>
        <dbReference type="EMBL" id="RCI09886.1"/>
    </source>
</evidence>
<name>A0A367L626_9HYPO</name>
<protein>
    <submittedName>
        <fullName evidence="1">Uncharacterized protein</fullName>
    </submittedName>
</protein>
<organism evidence="1 2">
    <name type="scientific">Ophiocordyceps polyrhachis-furcata BCC 54312</name>
    <dbReference type="NCBI Taxonomy" id="1330021"/>
    <lineage>
        <taxon>Eukaryota</taxon>
        <taxon>Fungi</taxon>
        <taxon>Dikarya</taxon>
        <taxon>Ascomycota</taxon>
        <taxon>Pezizomycotina</taxon>
        <taxon>Sordariomycetes</taxon>
        <taxon>Hypocreomycetidae</taxon>
        <taxon>Hypocreales</taxon>
        <taxon>Ophiocordycipitaceae</taxon>
        <taxon>Ophiocordyceps</taxon>
    </lineage>
</organism>
<gene>
    <name evidence="1" type="ORF">L249_3988</name>
</gene>
<keyword evidence="2" id="KW-1185">Reference proteome</keyword>
<reference evidence="1 2" key="1">
    <citation type="journal article" date="2015" name="BMC Genomics">
        <title>Insights from the genome of Ophiocordyceps polyrhachis-furcata to pathogenicity and host specificity in insect fungi.</title>
        <authorList>
            <person name="Wichadakul D."/>
            <person name="Kobmoo N."/>
            <person name="Ingsriswang S."/>
            <person name="Tangphatsornruang S."/>
            <person name="Chantasingh D."/>
            <person name="Luangsa-ard J.J."/>
            <person name="Eurwilaichitr L."/>
        </authorList>
    </citation>
    <scope>NUCLEOTIDE SEQUENCE [LARGE SCALE GENOMIC DNA]</scope>
    <source>
        <strain evidence="1 2">BCC 54312</strain>
    </source>
</reference>
<accession>A0A367L626</accession>
<comment type="caution">
    <text evidence="1">The sequence shown here is derived from an EMBL/GenBank/DDBJ whole genome shotgun (WGS) entry which is preliminary data.</text>
</comment>